<keyword evidence="2" id="KW-1185">Reference proteome</keyword>
<protein>
    <submittedName>
        <fullName evidence="1">Uncharacterized protein</fullName>
    </submittedName>
</protein>
<accession>A0ABW4UPA0</accession>
<name>A0ABW4UPA0_9BACL</name>
<dbReference type="RefSeq" id="WP_204823157.1">
    <property type="nucleotide sequence ID" value="NZ_JBHUGF010000010.1"/>
</dbReference>
<comment type="caution">
    <text evidence="1">The sequence shown here is derived from an EMBL/GenBank/DDBJ whole genome shotgun (WGS) entry which is preliminary data.</text>
</comment>
<reference evidence="2" key="1">
    <citation type="journal article" date="2019" name="Int. J. Syst. Evol. Microbiol.">
        <title>The Global Catalogue of Microorganisms (GCM) 10K type strain sequencing project: providing services to taxonomists for standard genome sequencing and annotation.</title>
        <authorList>
            <consortium name="The Broad Institute Genomics Platform"/>
            <consortium name="The Broad Institute Genome Sequencing Center for Infectious Disease"/>
            <person name="Wu L."/>
            <person name="Ma J."/>
        </authorList>
    </citation>
    <scope>NUCLEOTIDE SEQUENCE [LARGE SCALE GENOMIC DNA]</scope>
    <source>
        <strain evidence="2">CGMCC 1.15067</strain>
    </source>
</reference>
<proteinExistence type="predicted"/>
<sequence length="154" mass="18021">MDKPIVTCCNVGVYEHALKRGNQYMVHNENDDKYRISGNHGRLVWIAKAHFINGDITLPYLKEWKVENDPTKLDFIEVDLMFSDGSKRWCLITTPSKLADYFEKQMDCLGFNIRHLLIVKDINHEIIEQTLRYLEAQDELIEASRAIHKENTLI</sequence>
<dbReference type="Proteomes" id="UP001597403">
    <property type="component" value="Unassembled WGS sequence"/>
</dbReference>
<evidence type="ECO:0000313" key="2">
    <source>
        <dbReference type="Proteomes" id="UP001597403"/>
    </source>
</evidence>
<gene>
    <name evidence="1" type="ORF">ACFSGI_05370</name>
</gene>
<dbReference type="EMBL" id="JBHUGF010000010">
    <property type="protein sequence ID" value="MFD1989378.1"/>
    <property type="molecule type" value="Genomic_DNA"/>
</dbReference>
<organism evidence="1 2">
    <name type="scientific">Paenibacillus nicotianae</name>
    <dbReference type="NCBI Taxonomy" id="1526551"/>
    <lineage>
        <taxon>Bacteria</taxon>
        <taxon>Bacillati</taxon>
        <taxon>Bacillota</taxon>
        <taxon>Bacilli</taxon>
        <taxon>Bacillales</taxon>
        <taxon>Paenibacillaceae</taxon>
        <taxon>Paenibacillus</taxon>
    </lineage>
</organism>
<evidence type="ECO:0000313" key="1">
    <source>
        <dbReference type="EMBL" id="MFD1989378.1"/>
    </source>
</evidence>